<dbReference type="SUPFAM" id="SSF54427">
    <property type="entry name" value="NTF2-like"/>
    <property type="match status" value="1"/>
</dbReference>
<reference evidence="2 3" key="1">
    <citation type="submission" date="2016-11" db="EMBL/GenBank/DDBJ databases">
        <authorList>
            <person name="Jaros S."/>
            <person name="Januszkiewicz K."/>
            <person name="Wedrychowicz H."/>
        </authorList>
    </citation>
    <scope>NUCLEOTIDE SEQUENCE [LARGE SCALE GENOMIC DNA]</scope>
    <source>
        <strain evidence="2 3">DSM 46144</strain>
    </source>
</reference>
<dbReference type="Pfam" id="PF13577">
    <property type="entry name" value="SnoaL_4"/>
    <property type="match status" value="1"/>
</dbReference>
<protein>
    <submittedName>
        <fullName evidence="2">SnoaL-like domain-containing protein</fullName>
    </submittedName>
</protein>
<dbReference type="Proteomes" id="UP000184440">
    <property type="component" value="Unassembled WGS sequence"/>
</dbReference>
<name>A0A1M7R105_9ACTN</name>
<evidence type="ECO:0000313" key="2">
    <source>
        <dbReference type="EMBL" id="SHN38384.1"/>
    </source>
</evidence>
<proteinExistence type="predicted"/>
<feature type="domain" description="SnoaL-like" evidence="1">
    <location>
        <begin position="2"/>
        <end position="129"/>
    </location>
</feature>
<dbReference type="EMBL" id="FRCS01000006">
    <property type="protein sequence ID" value="SHN38384.1"/>
    <property type="molecule type" value="Genomic_DNA"/>
</dbReference>
<dbReference type="RefSeq" id="WP_073259303.1">
    <property type="nucleotide sequence ID" value="NZ_FRCS01000006.1"/>
</dbReference>
<evidence type="ECO:0000313" key="3">
    <source>
        <dbReference type="Proteomes" id="UP000184440"/>
    </source>
</evidence>
<gene>
    <name evidence="2" type="ORF">SAMN05443668_10661</name>
</gene>
<evidence type="ECO:0000259" key="1">
    <source>
        <dbReference type="Pfam" id="PF13577"/>
    </source>
</evidence>
<dbReference type="CDD" id="cd00531">
    <property type="entry name" value="NTF2_like"/>
    <property type="match status" value="1"/>
</dbReference>
<dbReference type="InterPro" id="IPR032710">
    <property type="entry name" value="NTF2-like_dom_sf"/>
</dbReference>
<accession>A0A1M7R105</accession>
<dbReference type="InterPro" id="IPR037401">
    <property type="entry name" value="SnoaL-like"/>
</dbReference>
<dbReference type="AlphaFoldDB" id="A0A1M7R105"/>
<keyword evidence="3" id="KW-1185">Reference proteome</keyword>
<dbReference type="STRING" id="134849.SAMN05443668_10661"/>
<dbReference type="OrthoDB" id="7605094at2"/>
<sequence>MTARAEIENVLNRAAWGYDENDVDLLAEQFTETATLTLQIGRDGDVVGPFEGRAAIHKLHADSLAAQTDQRRHNISNLVIVKETADTASVTSNLTLLSIENGALKVISSGWYRDDLVKQGSGWLIATRHIYLDLPY</sequence>
<organism evidence="2 3">
    <name type="scientific">Cryptosporangium aurantiacum</name>
    <dbReference type="NCBI Taxonomy" id="134849"/>
    <lineage>
        <taxon>Bacteria</taxon>
        <taxon>Bacillati</taxon>
        <taxon>Actinomycetota</taxon>
        <taxon>Actinomycetes</taxon>
        <taxon>Cryptosporangiales</taxon>
        <taxon>Cryptosporangiaceae</taxon>
        <taxon>Cryptosporangium</taxon>
    </lineage>
</organism>
<dbReference type="Gene3D" id="3.10.450.50">
    <property type="match status" value="1"/>
</dbReference>